<proteinExistence type="predicted"/>
<dbReference type="EMBL" id="JAQQWM010000009">
    <property type="protein sequence ID" value="KAK8047981.1"/>
    <property type="molecule type" value="Genomic_DNA"/>
</dbReference>
<accession>A0ABR1TMT2</accession>
<keyword evidence="2" id="KW-1185">Reference proteome</keyword>
<evidence type="ECO:0000313" key="1">
    <source>
        <dbReference type="EMBL" id="KAK8047981.1"/>
    </source>
</evidence>
<sequence length="275" mass="29973">MALGKRDRRAVFLQHNLAHMSSSVGYRTKESNARCRSGEPVVEARVPRGREVTVQELPAAGDLVIVFWDKPWLVAHTQHLVGTRYPYVIQAARRVVVEDALQCTLRASIEHLNDMQKLGNMGKLGCYLLLGQGGDAATGLVDQLGFGAVHVLHETEQGVGPAFGLDGIDGVEPDGVVFEGQALHLGGDLLAAILKGHQMGLADWPSSFELVSTWVVDVAMLKRDVFSVNGVPNFAGKAKKNRSRRHGADCGRMMVKWEEDPGTVEEEWVGDAGDW</sequence>
<protein>
    <submittedName>
        <fullName evidence="1">Uncharacterized protein</fullName>
    </submittedName>
</protein>
<dbReference type="Proteomes" id="UP001446871">
    <property type="component" value="Unassembled WGS sequence"/>
</dbReference>
<comment type="caution">
    <text evidence="1">The sequence shown here is derived from an EMBL/GenBank/DDBJ whole genome shotgun (WGS) entry which is preliminary data.</text>
</comment>
<name>A0ABR1TMT2_9PEZI</name>
<gene>
    <name evidence="1" type="ORF">PG996_016045</name>
</gene>
<reference evidence="1 2" key="1">
    <citation type="submission" date="2023-01" db="EMBL/GenBank/DDBJ databases">
        <title>Analysis of 21 Apiospora genomes using comparative genomics revels a genus with tremendous synthesis potential of carbohydrate active enzymes and secondary metabolites.</title>
        <authorList>
            <person name="Sorensen T."/>
        </authorList>
    </citation>
    <scope>NUCLEOTIDE SEQUENCE [LARGE SCALE GENOMIC DNA]</scope>
    <source>
        <strain evidence="1 2">CBS 83171</strain>
    </source>
</reference>
<organism evidence="1 2">
    <name type="scientific">Apiospora saccharicola</name>
    <dbReference type="NCBI Taxonomy" id="335842"/>
    <lineage>
        <taxon>Eukaryota</taxon>
        <taxon>Fungi</taxon>
        <taxon>Dikarya</taxon>
        <taxon>Ascomycota</taxon>
        <taxon>Pezizomycotina</taxon>
        <taxon>Sordariomycetes</taxon>
        <taxon>Xylariomycetidae</taxon>
        <taxon>Amphisphaeriales</taxon>
        <taxon>Apiosporaceae</taxon>
        <taxon>Apiospora</taxon>
    </lineage>
</organism>
<evidence type="ECO:0000313" key="2">
    <source>
        <dbReference type="Proteomes" id="UP001446871"/>
    </source>
</evidence>